<evidence type="ECO:0000256" key="1">
    <source>
        <dbReference type="ARBA" id="ARBA00004141"/>
    </source>
</evidence>
<dbReference type="Pfam" id="PF00001">
    <property type="entry name" value="7tm_1"/>
    <property type="match status" value="1"/>
</dbReference>
<evidence type="ECO:0000256" key="7">
    <source>
        <dbReference type="ARBA" id="ARBA00022989"/>
    </source>
</evidence>
<evidence type="ECO:0000256" key="13">
    <source>
        <dbReference type="ARBA" id="ARBA00023305"/>
    </source>
</evidence>
<feature type="transmembrane region" description="Helical" evidence="16">
    <location>
        <begin position="82"/>
        <end position="106"/>
    </location>
</feature>
<evidence type="ECO:0000256" key="2">
    <source>
        <dbReference type="ARBA" id="ARBA00010663"/>
    </source>
</evidence>
<proteinExistence type="inferred from homology"/>
<feature type="transmembrane region" description="Helical" evidence="16">
    <location>
        <begin position="161"/>
        <end position="181"/>
    </location>
</feature>
<feature type="domain" description="G-protein coupled receptors family 1 profile" evidence="17">
    <location>
        <begin position="61"/>
        <end position="313"/>
    </location>
</feature>
<dbReference type="Proteomes" id="UP000318571">
    <property type="component" value="Chromosome 9"/>
</dbReference>
<keyword evidence="6" id="KW-0681">Retinal protein</keyword>
<sequence length="401" mass="43844">MEDRSDLLVGVARTFETENMNTTTYSDEGQGNETSLYQAPEWVYQASAVALFAIGFLGIGSNLVTIIVYLMEKVLWTPFNLLLMNLIVLEFISSSFGLPLNFAAALHGGWTLGQELCSATAFVMSVAGIGSISMLTLLSLHRCLLICLPHHSARFNSKISCSLLLILSWINTACVTLPPVFGWGYFKLECLGLSCGPAWDDPDNYSYTSYLLFMGFVVPGFVITVTSTVLVVVMKKHSAQIQLASLKSAMAKKELRVTKMVMAMTFSFLGVWSPYAICAIFVIAGYKNLLNSPMAVVPLVLAKTSTFTNPMLYVVLNPQFQRAFKRLVGLPDNTDENIALATCKTIVTGKPVGSSLLKRHNRSTKADGLGETESSMESEKAPKVIISTRKSRITTDGLYGE</sequence>
<evidence type="ECO:0000256" key="16">
    <source>
        <dbReference type="SAM" id="Phobius"/>
    </source>
</evidence>
<dbReference type="InterPro" id="IPR017452">
    <property type="entry name" value="GPCR_Rhodpsn_7TM"/>
</dbReference>
<feature type="region of interest" description="Disordered" evidence="15">
    <location>
        <begin position="360"/>
        <end position="386"/>
    </location>
</feature>
<keyword evidence="5 14" id="KW-0812">Transmembrane</keyword>
<dbReference type="GO" id="GO:0016020">
    <property type="term" value="C:membrane"/>
    <property type="evidence" value="ECO:0007669"/>
    <property type="project" value="UniProtKB-SubCell"/>
</dbReference>
<keyword evidence="7 16" id="KW-1133">Transmembrane helix</keyword>
<dbReference type="InterPro" id="IPR000276">
    <property type="entry name" value="GPCR_Rhodpsn"/>
</dbReference>
<dbReference type="PANTHER" id="PTHR24240">
    <property type="entry name" value="OPSIN"/>
    <property type="match status" value="1"/>
</dbReference>
<dbReference type="OrthoDB" id="2101615at2759"/>
<dbReference type="InterPro" id="IPR050125">
    <property type="entry name" value="GPCR_opsins"/>
</dbReference>
<comment type="subcellular location">
    <subcellularLocation>
        <location evidence="1">Membrane</location>
        <topology evidence="1">Multi-pass membrane protein</topology>
    </subcellularLocation>
</comment>
<evidence type="ECO:0000313" key="19">
    <source>
        <dbReference type="Proteomes" id="UP000318571"/>
    </source>
</evidence>
<feature type="transmembrane region" description="Helical" evidence="16">
    <location>
        <begin position="210"/>
        <end position="233"/>
    </location>
</feature>
<dbReference type="PROSITE" id="PS00237">
    <property type="entry name" value="G_PROTEIN_RECEP_F1_1"/>
    <property type="match status" value="1"/>
</dbReference>
<evidence type="ECO:0000256" key="6">
    <source>
        <dbReference type="ARBA" id="ARBA00022925"/>
    </source>
</evidence>
<evidence type="ECO:0000256" key="14">
    <source>
        <dbReference type="RuleBase" id="RU000688"/>
    </source>
</evidence>
<evidence type="ECO:0000256" key="12">
    <source>
        <dbReference type="ARBA" id="ARBA00023224"/>
    </source>
</evidence>
<dbReference type="EMBL" id="VCGU01000009">
    <property type="protein sequence ID" value="TRY71089.1"/>
    <property type="molecule type" value="Genomic_DNA"/>
</dbReference>
<evidence type="ECO:0000256" key="3">
    <source>
        <dbReference type="ARBA" id="ARBA00022543"/>
    </source>
</evidence>
<protein>
    <recommendedName>
        <fullName evidence="17">G-protein coupled receptors family 1 profile domain-containing protein</fullName>
    </recommendedName>
</protein>
<accession>A0A553P070</accession>
<dbReference type="PRINTS" id="PR00237">
    <property type="entry name" value="GPCRRHODOPSN"/>
</dbReference>
<comment type="caution">
    <text evidence="18">The sequence shown here is derived from an EMBL/GenBank/DDBJ whole genome shotgun (WGS) entry which is preliminary data.</text>
</comment>
<dbReference type="CDD" id="cd14969">
    <property type="entry name" value="7tmA_Opsins_type2_animals"/>
    <property type="match status" value="1"/>
</dbReference>
<keyword evidence="12 14" id="KW-0807">Transducer</keyword>
<evidence type="ECO:0000256" key="5">
    <source>
        <dbReference type="ARBA" id="ARBA00022692"/>
    </source>
</evidence>
<evidence type="ECO:0000256" key="9">
    <source>
        <dbReference type="ARBA" id="ARBA00023040"/>
    </source>
</evidence>
<evidence type="ECO:0000313" key="18">
    <source>
        <dbReference type="EMBL" id="TRY71089.1"/>
    </source>
</evidence>
<evidence type="ECO:0000256" key="15">
    <source>
        <dbReference type="SAM" id="MobiDB-lite"/>
    </source>
</evidence>
<feature type="transmembrane region" description="Helical" evidence="16">
    <location>
        <begin position="260"/>
        <end position="283"/>
    </location>
</feature>
<evidence type="ECO:0000256" key="11">
    <source>
        <dbReference type="ARBA" id="ARBA00023170"/>
    </source>
</evidence>
<evidence type="ECO:0000256" key="10">
    <source>
        <dbReference type="ARBA" id="ARBA00023136"/>
    </source>
</evidence>
<feature type="transmembrane region" description="Helical" evidence="16">
    <location>
        <begin position="42"/>
        <end position="70"/>
    </location>
</feature>
<dbReference type="InterPro" id="IPR027430">
    <property type="entry name" value="Retinal_BS"/>
</dbReference>
<organism evidence="18 19">
    <name type="scientific">Tigriopus californicus</name>
    <name type="common">Marine copepod</name>
    <dbReference type="NCBI Taxonomy" id="6832"/>
    <lineage>
        <taxon>Eukaryota</taxon>
        <taxon>Metazoa</taxon>
        <taxon>Ecdysozoa</taxon>
        <taxon>Arthropoda</taxon>
        <taxon>Crustacea</taxon>
        <taxon>Multicrustacea</taxon>
        <taxon>Hexanauplia</taxon>
        <taxon>Copepoda</taxon>
        <taxon>Harpacticoida</taxon>
        <taxon>Harpacticidae</taxon>
        <taxon>Tigriopus</taxon>
    </lineage>
</organism>
<feature type="transmembrane region" description="Helical" evidence="16">
    <location>
        <begin position="118"/>
        <end position="140"/>
    </location>
</feature>
<dbReference type="Gene3D" id="1.20.1070.10">
    <property type="entry name" value="Rhodopsin 7-helix transmembrane proteins"/>
    <property type="match status" value="1"/>
</dbReference>
<dbReference type="GO" id="GO:0004930">
    <property type="term" value="F:G protein-coupled receptor activity"/>
    <property type="evidence" value="ECO:0007669"/>
    <property type="project" value="UniProtKB-KW"/>
</dbReference>
<name>A0A553P070_TIGCA</name>
<dbReference type="AlphaFoldDB" id="A0A553P070"/>
<keyword evidence="9 14" id="KW-0297">G-protein coupled receptor</keyword>
<dbReference type="GO" id="GO:0007601">
    <property type="term" value="P:visual perception"/>
    <property type="evidence" value="ECO:0007669"/>
    <property type="project" value="UniProtKB-KW"/>
</dbReference>
<dbReference type="GO" id="GO:0007602">
    <property type="term" value="P:phototransduction"/>
    <property type="evidence" value="ECO:0007669"/>
    <property type="project" value="UniProtKB-KW"/>
</dbReference>
<dbReference type="PROSITE" id="PS50262">
    <property type="entry name" value="G_PROTEIN_RECEP_F1_2"/>
    <property type="match status" value="1"/>
</dbReference>
<dbReference type="GO" id="GO:0009881">
    <property type="term" value="F:photoreceptor activity"/>
    <property type="evidence" value="ECO:0007669"/>
    <property type="project" value="UniProtKB-KW"/>
</dbReference>
<keyword evidence="19" id="KW-1185">Reference proteome</keyword>
<dbReference type="PROSITE" id="PS00238">
    <property type="entry name" value="OPSIN"/>
    <property type="match status" value="1"/>
</dbReference>
<feature type="transmembrane region" description="Helical" evidence="16">
    <location>
        <begin position="295"/>
        <end position="316"/>
    </location>
</feature>
<keyword evidence="8" id="KW-0157">Chromophore</keyword>
<gene>
    <name evidence="18" type="ORF">TCAL_04493</name>
</gene>
<dbReference type="OMA" id="TDALNQC"/>
<reference evidence="18 19" key="1">
    <citation type="journal article" date="2018" name="Nat. Ecol. Evol.">
        <title>Genomic signatures of mitonuclear coevolution across populations of Tigriopus californicus.</title>
        <authorList>
            <person name="Barreto F.S."/>
            <person name="Watson E.T."/>
            <person name="Lima T.G."/>
            <person name="Willett C.S."/>
            <person name="Edmands S."/>
            <person name="Li W."/>
            <person name="Burton R.S."/>
        </authorList>
    </citation>
    <scope>NUCLEOTIDE SEQUENCE [LARGE SCALE GENOMIC DNA]</scope>
    <source>
        <strain evidence="18 19">San Diego</strain>
    </source>
</reference>
<dbReference type="STRING" id="6832.A0A553P070"/>
<evidence type="ECO:0000259" key="17">
    <source>
        <dbReference type="PROSITE" id="PS50262"/>
    </source>
</evidence>
<keyword evidence="13" id="KW-0844">Vision</keyword>
<dbReference type="SUPFAM" id="SSF81321">
    <property type="entry name" value="Family A G protein-coupled receptor-like"/>
    <property type="match status" value="1"/>
</dbReference>
<keyword evidence="11 14" id="KW-0675">Receptor</keyword>
<keyword evidence="4" id="KW-0716">Sensory transduction</keyword>
<keyword evidence="10 16" id="KW-0472">Membrane</keyword>
<comment type="similarity">
    <text evidence="2 14">Belongs to the G-protein coupled receptor 1 family.</text>
</comment>
<keyword evidence="3" id="KW-0600">Photoreceptor protein</keyword>
<evidence type="ECO:0000256" key="4">
    <source>
        <dbReference type="ARBA" id="ARBA00022606"/>
    </source>
</evidence>
<evidence type="ECO:0000256" key="8">
    <source>
        <dbReference type="ARBA" id="ARBA00022991"/>
    </source>
</evidence>